<dbReference type="PANTHER" id="PTHR31885">
    <property type="entry name" value="GH04784P"/>
    <property type="match status" value="1"/>
</dbReference>
<name>A0A4R7I0S6_9ACTN</name>
<gene>
    <name evidence="7" type="ORF">BDK89_2277</name>
</gene>
<keyword evidence="8" id="KW-1185">Reference proteome</keyword>
<evidence type="ECO:0000256" key="6">
    <source>
        <dbReference type="SAM" id="Phobius"/>
    </source>
</evidence>
<keyword evidence="5 6" id="KW-0472">Membrane</keyword>
<evidence type="ECO:0000256" key="1">
    <source>
        <dbReference type="ARBA" id="ARBA00004141"/>
    </source>
</evidence>
<dbReference type="Pfam" id="PF07947">
    <property type="entry name" value="YhhN"/>
    <property type="match status" value="1"/>
</dbReference>
<dbReference type="InterPro" id="IPR012506">
    <property type="entry name" value="TMEM86B-like"/>
</dbReference>
<feature type="transmembrane region" description="Helical" evidence="6">
    <location>
        <begin position="161"/>
        <end position="179"/>
    </location>
</feature>
<sequence>MIGSVFLALAAVVAVIDWWAVARERRSVELVAKPLTMALLVATAATLSDPASDVRVWLVIGALFGVVGDTALLGDGEGAFMAGLGAFAVGHLAYAVAAVSFGFSWAWAVPGLVFVAGLLGYRFATRTLPGAVAHGGRVLGGAVVFYAAVISAMVVTSWATGLIVAAVGGMLFAVSDWVLGHRRFVGPLPGGRLAIMVPYHVGQALLIVGLATG</sequence>
<dbReference type="GO" id="GO:0016020">
    <property type="term" value="C:membrane"/>
    <property type="evidence" value="ECO:0007669"/>
    <property type="project" value="UniProtKB-SubCell"/>
</dbReference>
<feature type="transmembrane region" description="Helical" evidence="6">
    <location>
        <begin position="54"/>
        <end position="73"/>
    </location>
</feature>
<evidence type="ECO:0000256" key="4">
    <source>
        <dbReference type="ARBA" id="ARBA00022989"/>
    </source>
</evidence>
<evidence type="ECO:0000256" key="3">
    <source>
        <dbReference type="ARBA" id="ARBA00022692"/>
    </source>
</evidence>
<evidence type="ECO:0000313" key="7">
    <source>
        <dbReference type="EMBL" id="TDT16684.1"/>
    </source>
</evidence>
<feature type="transmembrane region" description="Helical" evidence="6">
    <location>
        <begin position="191"/>
        <end position="211"/>
    </location>
</feature>
<dbReference type="RefSeq" id="WP_133869033.1">
    <property type="nucleotide sequence ID" value="NZ_SOAU01000001.1"/>
</dbReference>
<keyword evidence="3 6" id="KW-0812">Transmembrane</keyword>
<comment type="similarity">
    <text evidence="2">Belongs to the TMEM86 family.</text>
</comment>
<comment type="subcellular location">
    <subcellularLocation>
        <location evidence="1">Membrane</location>
        <topology evidence="1">Multi-pass membrane protein</topology>
    </subcellularLocation>
</comment>
<comment type="caution">
    <text evidence="7">The sequence shown here is derived from an EMBL/GenBank/DDBJ whole genome shotgun (WGS) entry which is preliminary data.</text>
</comment>
<proteinExistence type="inferred from homology"/>
<keyword evidence="4 6" id="KW-1133">Transmembrane helix</keyword>
<dbReference type="PANTHER" id="PTHR31885:SF6">
    <property type="entry name" value="GH04784P"/>
    <property type="match status" value="1"/>
</dbReference>
<dbReference type="Proteomes" id="UP000294558">
    <property type="component" value="Unassembled WGS sequence"/>
</dbReference>
<dbReference type="GO" id="GO:0016787">
    <property type="term" value="F:hydrolase activity"/>
    <property type="evidence" value="ECO:0007669"/>
    <property type="project" value="TreeGrafter"/>
</dbReference>
<feature type="transmembrane region" description="Helical" evidence="6">
    <location>
        <begin position="80"/>
        <end position="99"/>
    </location>
</feature>
<feature type="transmembrane region" description="Helical" evidence="6">
    <location>
        <begin position="6"/>
        <end position="23"/>
    </location>
</feature>
<dbReference type="EMBL" id="SOAU01000001">
    <property type="protein sequence ID" value="TDT16684.1"/>
    <property type="molecule type" value="Genomic_DNA"/>
</dbReference>
<evidence type="ECO:0000313" key="8">
    <source>
        <dbReference type="Proteomes" id="UP000294558"/>
    </source>
</evidence>
<dbReference type="AlphaFoldDB" id="A0A4R7I0S6"/>
<organism evidence="7 8">
    <name type="scientific">Ilumatobacter fluminis</name>
    <dbReference type="NCBI Taxonomy" id="467091"/>
    <lineage>
        <taxon>Bacteria</taxon>
        <taxon>Bacillati</taxon>
        <taxon>Actinomycetota</taxon>
        <taxon>Acidimicrobiia</taxon>
        <taxon>Acidimicrobiales</taxon>
        <taxon>Ilumatobacteraceae</taxon>
        <taxon>Ilumatobacter</taxon>
    </lineage>
</organism>
<protein>
    <submittedName>
        <fullName evidence="7">Putative membrane protein YhhN</fullName>
    </submittedName>
</protein>
<evidence type="ECO:0000256" key="5">
    <source>
        <dbReference type="ARBA" id="ARBA00023136"/>
    </source>
</evidence>
<feature type="transmembrane region" description="Helical" evidence="6">
    <location>
        <begin position="136"/>
        <end position="155"/>
    </location>
</feature>
<reference evidence="7 8" key="1">
    <citation type="submission" date="2019-03" db="EMBL/GenBank/DDBJ databases">
        <title>Sequencing the genomes of 1000 actinobacteria strains.</title>
        <authorList>
            <person name="Klenk H.-P."/>
        </authorList>
    </citation>
    <scope>NUCLEOTIDE SEQUENCE [LARGE SCALE GENOMIC DNA]</scope>
    <source>
        <strain evidence="7 8">DSM 18936</strain>
    </source>
</reference>
<feature type="transmembrane region" description="Helical" evidence="6">
    <location>
        <begin position="105"/>
        <end position="124"/>
    </location>
</feature>
<accession>A0A4R7I0S6</accession>
<evidence type="ECO:0000256" key="2">
    <source>
        <dbReference type="ARBA" id="ARBA00007375"/>
    </source>
</evidence>
<dbReference type="OrthoDB" id="4350515at2"/>